<keyword evidence="1 4" id="KW-0677">Repeat</keyword>
<dbReference type="Proteomes" id="UP000516437">
    <property type="component" value="Unassembled WGS sequence"/>
</dbReference>
<gene>
    <name evidence="5" type="ORF">CJ030_MR0G006976</name>
</gene>
<sequence length="694" mass="76095">MAVAMASLGVGTHLSDHNSILRASETRVSSGALIRGSFGFATKPLFILHKKHSDFDSFNSVQLHPKVIFSHYNHSASIISHRCGGVELFLSYVTGDGSPSGSDTIPTPVVVIDQDSDPSATIVEITFGDRLGALLDTMNALKNLGLNVVKANVFLDSSGKHNKFAITKADTGRKVEDPELLEAIRLTIINNMMQYHPISDLRFQPESTSEKGKNRKELMLYFPTLCTGSAMDKSSIWAYIGQRRLSSVTTIILRASSATAVEDGSPSGSDTIPTPVVVIDQDSDPSATIVEITFGDRLGALLDTMNALKNLGLNVVKANVFLDSSGKHNKFAITKADTGRKVEDPELLEAIRLTIINNMMQYHPESSTQLAMGVAFGVMPPNQQMFVVSVILVVQISGLRSLLPVDVDVATHISVNDDGPNQSLLYVETADRPGLLVDLVKIVTDISVDVKSGEFDTEGLLAKAKFHVSYKDKAISKPLQLLAILSEAADHRGGEFLIHLEDKIQDNILKGFCIVIEQPQRNCPLPLPCYNTSNNSCSSINHVIGGLEKQIITTVEGYLSLENIILRSNEEQHEELRRPLKQVTSWSEKEEPIDSATLVLSNHGEVCFYDLHIIYSASFRVPVLYFRAYYGDGEPLGLGEIEKDLPAYSAKSLVDSKWTFITQEFLGETSFCIPKYGDNVTLGFRTTKFFTLSH</sequence>
<evidence type="ECO:0000256" key="2">
    <source>
        <dbReference type="ARBA" id="ARBA00022786"/>
    </source>
</evidence>
<dbReference type="AlphaFoldDB" id="A0A6A1UL63"/>
<name>A0A6A1UL63_9ROSI</name>
<dbReference type="InterPro" id="IPR007135">
    <property type="entry name" value="Atg3/Atg10"/>
</dbReference>
<dbReference type="PANTHER" id="PTHR31096">
    <property type="entry name" value="ACT DOMAIN-CONTAINING PROTEIN ACR4-RELATED"/>
    <property type="match status" value="1"/>
</dbReference>
<reference evidence="5 6" key="1">
    <citation type="journal article" date="2019" name="Plant Biotechnol. J.">
        <title>The red bayberry genome and genetic basis of sex determination.</title>
        <authorList>
            <person name="Jia H.M."/>
            <person name="Jia H.J."/>
            <person name="Cai Q.L."/>
            <person name="Wang Y."/>
            <person name="Zhao H.B."/>
            <person name="Yang W.F."/>
            <person name="Wang G.Y."/>
            <person name="Li Y.H."/>
            <person name="Zhan D.L."/>
            <person name="Shen Y.T."/>
            <person name="Niu Q.F."/>
            <person name="Chang L."/>
            <person name="Qiu J."/>
            <person name="Zhao L."/>
            <person name="Xie H.B."/>
            <person name="Fu W.Y."/>
            <person name="Jin J."/>
            <person name="Li X.W."/>
            <person name="Jiao Y."/>
            <person name="Zhou C.C."/>
            <person name="Tu T."/>
            <person name="Chai C.Y."/>
            <person name="Gao J.L."/>
            <person name="Fan L.J."/>
            <person name="van de Weg E."/>
            <person name="Wang J.Y."/>
            <person name="Gao Z.S."/>
        </authorList>
    </citation>
    <scope>NUCLEOTIDE SEQUENCE [LARGE SCALE GENOMIC DNA]</scope>
    <source>
        <tissue evidence="5">Leaves</tissue>
    </source>
</reference>
<evidence type="ECO:0000256" key="3">
    <source>
        <dbReference type="ARBA" id="ARBA00023006"/>
    </source>
</evidence>
<dbReference type="GO" id="GO:0006914">
    <property type="term" value="P:autophagy"/>
    <property type="evidence" value="ECO:0007669"/>
    <property type="project" value="UniProtKB-KW"/>
</dbReference>
<dbReference type="InterPro" id="IPR040217">
    <property type="entry name" value="ACR1-12"/>
</dbReference>
<dbReference type="GO" id="GO:0019787">
    <property type="term" value="F:ubiquitin-like protein transferase activity"/>
    <property type="evidence" value="ECO:0007669"/>
    <property type="project" value="InterPro"/>
</dbReference>
<protein>
    <recommendedName>
        <fullName evidence="4">ACT domain-containing protein ACR</fullName>
    </recommendedName>
    <alternativeName>
        <fullName evidence="4">Protein ACT DOMAIN REPEATS</fullName>
    </alternativeName>
</protein>
<evidence type="ECO:0000256" key="1">
    <source>
        <dbReference type="ARBA" id="ARBA00022737"/>
    </source>
</evidence>
<keyword evidence="6" id="KW-1185">Reference proteome</keyword>
<dbReference type="SUPFAM" id="SSF55021">
    <property type="entry name" value="ACT-like"/>
    <property type="match status" value="1"/>
</dbReference>
<dbReference type="PANTHER" id="PTHR31096:SF16">
    <property type="entry name" value="ACT DOMAIN-CONTAINING PROTEIN ACR11"/>
    <property type="match status" value="1"/>
</dbReference>
<evidence type="ECO:0000313" key="6">
    <source>
        <dbReference type="Proteomes" id="UP000516437"/>
    </source>
</evidence>
<dbReference type="GO" id="GO:0009570">
    <property type="term" value="C:chloroplast stroma"/>
    <property type="evidence" value="ECO:0007669"/>
    <property type="project" value="TreeGrafter"/>
</dbReference>
<dbReference type="InterPro" id="IPR045865">
    <property type="entry name" value="ACT-like_dom_sf"/>
</dbReference>
<dbReference type="Gene3D" id="3.30.1460.50">
    <property type="match status" value="1"/>
</dbReference>
<dbReference type="EMBL" id="RXIC02000151">
    <property type="protein sequence ID" value="KAB1200547.1"/>
    <property type="molecule type" value="Genomic_DNA"/>
</dbReference>
<dbReference type="Pfam" id="PF03987">
    <property type="entry name" value="Autophagy_act_C"/>
    <property type="match status" value="1"/>
</dbReference>
<proteinExistence type="predicted"/>
<accession>A0A6A1UL63</accession>
<organism evidence="5 6">
    <name type="scientific">Morella rubra</name>
    <name type="common">Chinese bayberry</name>
    <dbReference type="NCBI Taxonomy" id="262757"/>
    <lineage>
        <taxon>Eukaryota</taxon>
        <taxon>Viridiplantae</taxon>
        <taxon>Streptophyta</taxon>
        <taxon>Embryophyta</taxon>
        <taxon>Tracheophyta</taxon>
        <taxon>Spermatophyta</taxon>
        <taxon>Magnoliopsida</taxon>
        <taxon>eudicotyledons</taxon>
        <taxon>Gunneridae</taxon>
        <taxon>Pentapetalae</taxon>
        <taxon>rosids</taxon>
        <taxon>fabids</taxon>
        <taxon>Fagales</taxon>
        <taxon>Myricaceae</taxon>
        <taxon>Morella</taxon>
    </lineage>
</organism>
<dbReference type="GO" id="GO:0009535">
    <property type="term" value="C:chloroplast thylakoid membrane"/>
    <property type="evidence" value="ECO:0007669"/>
    <property type="project" value="TreeGrafter"/>
</dbReference>
<keyword evidence="3" id="KW-0072">Autophagy</keyword>
<dbReference type="OrthoDB" id="496180at2759"/>
<comment type="caution">
    <text evidence="5">The sequence shown here is derived from an EMBL/GenBank/DDBJ whole genome shotgun (WGS) entry which is preliminary data.</text>
</comment>
<comment type="function">
    <text evidence="4">Binds amino acids.</text>
</comment>
<evidence type="ECO:0000313" key="5">
    <source>
        <dbReference type="EMBL" id="KAB1200547.1"/>
    </source>
</evidence>
<evidence type="ECO:0000256" key="4">
    <source>
        <dbReference type="RuleBase" id="RU369043"/>
    </source>
</evidence>
<dbReference type="GO" id="GO:0016597">
    <property type="term" value="F:amino acid binding"/>
    <property type="evidence" value="ECO:0007669"/>
    <property type="project" value="UniProtKB-UniRule"/>
</dbReference>
<keyword evidence="2" id="KW-0833">Ubl conjugation pathway</keyword>